<dbReference type="Gene3D" id="3.20.20.30">
    <property type="entry name" value="Luciferase-like domain"/>
    <property type="match status" value="2"/>
</dbReference>
<accession>A0ABS2CMF8</accession>
<reference evidence="6" key="1">
    <citation type="submission" date="2021-02" db="EMBL/GenBank/DDBJ databases">
        <title>Phycicoccus sp. MQZ13P-5T, whole genome shotgun sequence.</title>
        <authorList>
            <person name="Tuo L."/>
        </authorList>
    </citation>
    <scope>NUCLEOTIDE SEQUENCE</scope>
    <source>
        <strain evidence="6">MQZ13P-5</strain>
    </source>
</reference>
<sequence length="269" mass="28710">MTRPFRFGVVTPVSTDVAAWRDDVRRVADAGFDTVLVPDVPQWQPSPTALLATAAALADVRVGSWVHATPFRPAWELAWEAHSLTVVTEGRFELGIGTGRPGLEDELASYGMPAVPAGERLDRARETVARLRELDGPSVHTPVVMAVRGPRARALAAEVADTVTIASFATDTRADVVALARSVLDVRDVEIALHVPVVGDEVAPFMASARETDPVALREADSLLVLPGDPAAAVEELLRRREELGATYAVVGLHSVDRLAPVVAELAGR</sequence>
<dbReference type="EMBL" id="JAFDVD010000012">
    <property type="protein sequence ID" value="MBM6401075.1"/>
    <property type="molecule type" value="Genomic_DNA"/>
</dbReference>
<comment type="caution">
    <text evidence="6">The sequence shown here is derived from an EMBL/GenBank/DDBJ whole genome shotgun (WGS) entry which is preliminary data.</text>
</comment>
<evidence type="ECO:0000256" key="1">
    <source>
        <dbReference type="ARBA" id="ARBA00022630"/>
    </source>
</evidence>
<dbReference type="PANTHER" id="PTHR30011">
    <property type="entry name" value="ALKANESULFONATE MONOOXYGENASE-RELATED"/>
    <property type="match status" value="1"/>
</dbReference>
<keyword evidence="2" id="KW-0288">FMN</keyword>
<keyword evidence="4" id="KW-0503">Monooxygenase</keyword>
<dbReference type="Pfam" id="PF00296">
    <property type="entry name" value="Bac_luciferase"/>
    <property type="match status" value="1"/>
</dbReference>
<evidence type="ECO:0000259" key="5">
    <source>
        <dbReference type="Pfam" id="PF00296"/>
    </source>
</evidence>
<name>A0ABS2CMF8_9MICO</name>
<feature type="domain" description="Luciferase-like" evidence="5">
    <location>
        <begin position="16"/>
        <end position="197"/>
    </location>
</feature>
<dbReference type="InterPro" id="IPR011251">
    <property type="entry name" value="Luciferase-like_dom"/>
</dbReference>
<evidence type="ECO:0000313" key="6">
    <source>
        <dbReference type="EMBL" id="MBM6401075.1"/>
    </source>
</evidence>
<evidence type="ECO:0000313" key="7">
    <source>
        <dbReference type="Proteomes" id="UP001430172"/>
    </source>
</evidence>
<organism evidence="6 7">
    <name type="scientific">Phycicoccus sonneratiae</name>
    <dbReference type="NCBI Taxonomy" id="2807628"/>
    <lineage>
        <taxon>Bacteria</taxon>
        <taxon>Bacillati</taxon>
        <taxon>Actinomycetota</taxon>
        <taxon>Actinomycetes</taxon>
        <taxon>Micrococcales</taxon>
        <taxon>Intrasporangiaceae</taxon>
        <taxon>Phycicoccus</taxon>
    </lineage>
</organism>
<dbReference type="InterPro" id="IPR036661">
    <property type="entry name" value="Luciferase-like_sf"/>
</dbReference>
<evidence type="ECO:0000256" key="3">
    <source>
        <dbReference type="ARBA" id="ARBA00023002"/>
    </source>
</evidence>
<keyword evidence="3" id="KW-0560">Oxidoreductase</keyword>
<keyword evidence="7" id="KW-1185">Reference proteome</keyword>
<protein>
    <submittedName>
        <fullName evidence="6">LLM class flavin-dependent oxidoreductase</fullName>
    </submittedName>
</protein>
<dbReference type="RefSeq" id="WP_204131535.1">
    <property type="nucleotide sequence ID" value="NZ_JAFDVD010000012.1"/>
</dbReference>
<proteinExistence type="predicted"/>
<dbReference type="InterPro" id="IPR051260">
    <property type="entry name" value="Diverse_substr_monoxygenases"/>
</dbReference>
<dbReference type="Proteomes" id="UP001430172">
    <property type="component" value="Unassembled WGS sequence"/>
</dbReference>
<gene>
    <name evidence="6" type="ORF">JQN70_11800</name>
</gene>
<dbReference type="PANTHER" id="PTHR30011:SF16">
    <property type="entry name" value="C2H2 FINGER DOMAIN TRANSCRIPTION FACTOR (EUROFUNG)-RELATED"/>
    <property type="match status" value="1"/>
</dbReference>
<dbReference type="SUPFAM" id="SSF51679">
    <property type="entry name" value="Bacterial luciferase-like"/>
    <property type="match status" value="1"/>
</dbReference>
<keyword evidence="1" id="KW-0285">Flavoprotein</keyword>
<evidence type="ECO:0000256" key="4">
    <source>
        <dbReference type="ARBA" id="ARBA00023033"/>
    </source>
</evidence>
<evidence type="ECO:0000256" key="2">
    <source>
        <dbReference type="ARBA" id="ARBA00022643"/>
    </source>
</evidence>